<sequence>MFQTAPQLPKPTCVYAFRLTCRFPSSLLGKLDVVSSGWSD</sequence>
<comment type="caution">
    <text evidence="1">The sequence shown here is derived from an EMBL/GenBank/DDBJ whole genome shotgun (WGS) entry which is preliminary data.</text>
</comment>
<keyword evidence="2" id="KW-1185">Reference proteome</keyword>
<proteinExistence type="predicted"/>
<protein>
    <submittedName>
        <fullName evidence="1">Uncharacterized protein</fullName>
    </submittedName>
</protein>
<dbReference type="Proteomes" id="UP000434172">
    <property type="component" value="Unassembled WGS sequence"/>
</dbReference>
<accession>A0A8H3WB56</accession>
<gene>
    <name evidence="1" type="ORF">GQ607_010265</name>
</gene>
<reference evidence="1 2" key="1">
    <citation type="submission" date="2019-12" db="EMBL/GenBank/DDBJ databases">
        <title>A genome sequence resource for the geographically widespread anthracnose pathogen Colletotrichum asianum.</title>
        <authorList>
            <person name="Meng Y."/>
        </authorList>
    </citation>
    <scope>NUCLEOTIDE SEQUENCE [LARGE SCALE GENOMIC DNA]</scope>
    <source>
        <strain evidence="1 2">ICMP 18580</strain>
    </source>
</reference>
<evidence type="ECO:0000313" key="2">
    <source>
        <dbReference type="Proteomes" id="UP000434172"/>
    </source>
</evidence>
<dbReference type="AlphaFoldDB" id="A0A8H3WB56"/>
<organism evidence="1 2">
    <name type="scientific">Colletotrichum asianum</name>
    <dbReference type="NCBI Taxonomy" id="702518"/>
    <lineage>
        <taxon>Eukaryota</taxon>
        <taxon>Fungi</taxon>
        <taxon>Dikarya</taxon>
        <taxon>Ascomycota</taxon>
        <taxon>Pezizomycotina</taxon>
        <taxon>Sordariomycetes</taxon>
        <taxon>Hypocreomycetidae</taxon>
        <taxon>Glomerellales</taxon>
        <taxon>Glomerellaceae</taxon>
        <taxon>Colletotrichum</taxon>
        <taxon>Colletotrichum gloeosporioides species complex</taxon>
    </lineage>
</organism>
<name>A0A8H3WB56_9PEZI</name>
<dbReference type="EMBL" id="WOWK01000060">
    <property type="protein sequence ID" value="KAF0322602.1"/>
    <property type="molecule type" value="Genomic_DNA"/>
</dbReference>
<evidence type="ECO:0000313" key="1">
    <source>
        <dbReference type="EMBL" id="KAF0322602.1"/>
    </source>
</evidence>